<protein>
    <submittedName>
        <fullName evidence="2">Uncharacterized protein</fullName>
    </submittedName>
</protein>
<keyword evidence="1" id="KW-0472">Membrane</keyword>
<comment type="caution">
    <text evidence="2">The sequence shown here is derived from an EMBL/GenBank/DDBJ whole genome shotgun (WGS) entry which is preliminary data.</text>
</comment>
<evidence type="ECO:0000313" key="2">
    <source>
        <dbReference type="EMBL" id="MBB5353260.1"/>
    </source>
</evidence>
<keyword evidence="3" id="KW-1185">Reference proteome</keyword>
<organism evidence="2 3">
    <name type="scientific">Haloferula luteola</name>
    <dbReference type="NCBI Taxonomy" id="595692"/>
    <lineage>
        <taxon>Bacteria</taxon>
        <taxon>Pseudomonadati</taxon>
        <taxon>Verrucomicrobiota</taxon>
        <taxon>Verrucomicrobiia</taxon>
        <taxon>Verrucomicrobiales</taxon>
        <taxon>Verrucomicrobiaceae</taxon>
        <taxon>Haloferula</taxon>
    </lineage>
</organism>
<proteinExistence type="predicted"/>
<accession>A0A840VHE4</accession>
<evidence type="ECO:0000256" key="1">
    <source>
        <dbReference type="SAM" id="Phobius"/>
    </source>
</evidence>
<dbReference type="Proteomes" id="UP000557717">
    <property type="component" value="Unassembled WGS sequence"/>
</dbReference>
<sequence length="65" mass="7694">MFYEIIELLRAPFEAAKRSHEDSTVGPSEWDRRSMRFWKWFAWIGTGVVVGIPMIGWIGWKLLTH</sequence>
<evidence type="ECO:0000313" key="3">
    <source>
        <dbReference type="Proteomes" id="UP000557717"/>
    </source>
</evidence>
<name>A0A840VHE4_9BACT</name>
<gene>
    <name evidence="2" type="ORF">HNR46_003515</name>
</gene>
<feature type="transmembrane region" description="Helical" evidence="1">
    <location>
        <begin position="40"/>
        <end position="60"/>
    </location>
</feature>
<reference evidence="2 3" key="1">
    <citation type="submission" date="2020-08" db="EMBL/GenBank/DDBJ databases">
        <title>Genomic Encyclopedia of Type Strains, Phase IV (KMG-IV): sequencing the most valuable type-strain genomes for metagenomic binning, comparative biology and taxonomic classification.</title>
        <authorList>
            <person name="Goeker M."/>
        </authorList>
    </citation>
    <scope>NUCLEOTIDE SEQUENCE [LARGE SCALE GENOMIC DNA]</scope>
    <source>
        <strain evidence="2 3">YC6886</strain>
    </source>
</reference>
<dbReference type="EMBL" id="JACHFD010000023">
    <property type="protein sequence ID" value="MBB5353260.1"/>
    <property type="molecule type" value="Genomic_DNA"/>
</dbReference>
<keyword evidence="1" id="KW-1133">Transmembrane helix</keyword>
<dbReference type="AlphaFoldDB" id="A0A840VHE4"/>
<dbReference type="RefSeq" id="WP_184020958.1">
    <property type="nucleotide sequence ID" value="NZ_JACHFD010000023.1"/>
</dbReference>
<keyword evidence="1" id="KW-0812">Transmembrane</keyword>